<dbReference type="GeneID" id="20305738"/>
<dbReference type="Proteomes" id="UP000007304">
    <property type="component" value="Unassembled WGS sequence"/>
</dbReference>
<accession>H6BLQ5</accession>
<organism evidence="1 2">
    <name type="scientific">Exophiala dermatitidis (strain ATCC 34100 / CBS 525.76 / NIH/UT8656)</name>
    <name type="common">Black yeast</name>
    <name type="synonym">Wangiella dermatitidis</name>
    <dbReference type="NCBI Taxonomy" id="858893"/>
    <lineage>
        <taxon>Eukaryota</taxon>
        <taxon>Fungi</taxon>
        <taxon>Dikarya</taxon>
        <taxon>Ascomycota</taxon>
        <taxon>Pezizomycotina</taxon>
        <taxon>Eurotiomycetes</taxon>
        <taxon>Chaetothyriomycetidae</taxon>
        <taxon>Chaetothyriales</taxon>
        <taxon>Herpotrichiellaceae</taxon>
        <taxon>Exophiala</taxon>
    </lineage>
</organism>
<sequence>MWCQLACALRMTPTACVASRDDLKARSPGKSAVTPSSRKQQRTILTQLCPVSARVTVEMTLSSWARELGSRRDVVGSGRSDMTQRRPCKSASFQTGMINWIGCFLQRNAAGLHSVSFFDAKQTVKASCCTANGEGRSDAAQALPRLSSSSDELAPSHSLLAQHSAQTGAMLSSSVGELGLPELYGTV</sequence>
<reference evidence="1" key="1">
    <citation type="submission" date="2011-07" db="EMBL/GenBank/DDBJ databases">
        <title>The Genome Sequence of Exophiala (Wangiella) dermatitidis NIH/UT8656.</title>
        <authorList>
            <consortium name="The Broad Institute Genome Sequencing Platform"/>
            <person name="Cuomo C."/>
            <person name="Wang Z."/>
            <person name="Hunicke-Smith S."/>
            <person name="Szanislo P.J."/>
            <person name="Earl A."/>
            <person name="Young S.K."/>
            <person name="Zeng Q."/>
            <person name="Gargeya S."/>
            <person name="Fitzgerald M."/>
            <person name="Haas B."/>
            <person name="Abouelleil A."/>
            <person name="Alvarado L."/>
            <person name="Arachchi H.M."/>
            <person name="Berlin A."/>
            <person name="Brown A."/>
            <person name="Chapman S.B."/>
            <person name="Chen Z."/>
            <person name="Dunbar C."/>
            <person name="Freedman E."/>
            <person name="Gearin G."/>
            <person name="Gellesch M."/>
            <person name="Goldberg J."/>
            <person name="Griggs A."/>
            <person name="Gujja S."/>
            <person name="Heiman D."/>
            <person name="Howarth C."/>
            <person name="Larson L."/>
            <person name="Lui A."/>
            <person name="MacDonald P.J.P."/>
            <person name="Montmayeur A."/>
            <person name="Murphy C."/>
            <person name="Neiman D."/>
            <person name="Pearson M."/>
            <person name="Priest M."/>
            <person name="Roberts A."/>
            <person name="Saif S."/>
            <person name="Shea T."/>
            <person name="Shenoy N."/>
            <person name="Sisk P."/>
            <person name="Stolte C."/>
            <person name="Sykes S."/>
            <person name="Wortman J."/>
            <person name="Nusbaum C."/>
            <person name="Birren B."/>
        </authorList>
    </citation>
    <scope>NUCLEOTIDE SEQUENCE</scope>
    <source>
        <strain evidence="1">NIH/UT8656</strain>
    </source>
</reference>
<gene>
    <name evidence="1" type="ORF">HMPREF1120_01099</name>
</gene>
<evidence type="ECO:0000313" key="1">
    <source>
        <dbReference type="EMBL" id="EHY52894.1"/>
    </source>
</evidence>
<dbReference type="AlphaFoldDB" id="H6BLQ5"/>
<proteinExistence type="predicted"/>
<name>H6BLQ5_EXODN</name>
<keyword evidence="2" id="KW-1185">Reference proteome</keyword>
<evidence type="ECO:0000313" key="2">
    <source>
        <dbReference type="Proteomes" id="UP000007304"/>
    </source>
</evidence>
<protein>
    <submittedName>
        <fullName evidence="1">Uncharacterized protein</fullName>
    </submittedName>
</protein>
<dbReference type="EMBL" id="JH226130">
    <property type="protein sequence ID" value="EHY52894.1"/>
    <property type="molecule type" value="Genomic_DNA"/>
</dbReference>
<dbReference type="RefSeq" id="XP_009153355.1">
    <property type="nucleotide sequence ID" value="XM_009155107.1"/>
</dbReference>
<dbReference type="HOGENOM" id="CLU_1447681_0_0_1"/>
<dbReference type="VEuPathDB" id="FungiDB:HMPREF1120_01099"/>
<dbReference type="InParanoid" id="H6BLQ5"/>